<dbReference type="STRING" id="1297742.A176_003125"/>
<dbReference type="KEGG" id="mym:A176_003125"/>
<protein>
    <submittedName>
        <fullName evidence="2">Rhs family protein</fullName>
    </submittedName>
</protein>
<dbReference type="Proteomes" id="UP000009026">
    <property type="component" value="Chromosome"/>
</dbReference>
<sequence>MRPAQGLDGRRRGASMKPYMRPSVSFLGMVFLLLPAGAVAQSLCLPGSDCCGSEPRSQTVTEPSAGRGNGQESPAAFSRVYTSLPGPEAGGVPRVYQAVDSCAVAGACSPGSVRHEWACATETSPAYERAAKNKRDAWEVYVHTPPATGTGASAMTLEKTSVLRGAQDMTGTGALSEDFFTYSYGPGGQQQLASIEKASLLGGAGERARTFHRYNASGRRVATIQSGWTWDMDRSTMAWTSPKRFIGTFYFVQRTGDATPDPLGRVLEVHGPCWVESEAATDCPAASAAPLTQYFYWADSETTSFRKNRLMRESRFPAGAASTPLVTQFNAYDVAGNVTERVDASGVTTVMAWEGPRLTSQAVRTPGQVDVVTRFGHDAGRLSWVQHPEGNYEVFCYRTGTPSGACSGGTSTELLQWKARAADMAGASWSEKVTFTYWPDGSLKEERFLEAPGVARRVRSFAADAHLRPTHERWGVGPGSYTRARSFDGADNLTGVGHAFNAPPAWCAVAPNGHPASPACAALTYDRANRLERMDEFPSEGQGQRTLLRYDTHGNIQSLKAGCLGGDTFETCTQPASAFTYDDFGNLVGATASHLKGPVRYAFDAFGNKAVELGPLAERPLLYTYDHLSRLVMTQAQYVGLDSPFTHYQLGYDNEGTPPPGCETQLNSLGRLRYSEDSFGRTWYQYDTLGRVIREMRVRANATGCGQGIDLNPDTHYRYTPNGNLASITYPHGRVVTYVYGGGARTDRISAVDVTSHDGTEWHTQRIISSVLWEPYGGLRGYQQHHLRSDVLRSVEYMLGDDASVAPASSVAACAETPPSMATADLTGRIRALRVSTGSMSPGLGAGDVYSRTYTWNADLVRRMDTCLLRSETAQTEEFTYDRALRLKSAMRPTGNTAASGGAYSSLAYTYDRRGNRSGTTEAGHLGTTIYYEGVAPDHLLVTYSGPGPAFAENFGYHANGSVDRKSTNRLTQGDGFSHLNLYPSNEIRHAHMRSMSLGWEALNYAYYVYFHDAFDRRRLKDYPTGVRDEYFHDVRGQLLSDRGNDRILAPVNYYIEDDYVWLGGRPVAVARGKFTPQWTRLSDASSECSRNADPAACGLYFIVTDPTGRPVVMLDADGRVTGTGEYSPLGHVNRVNHYAMSANPYADGLDEELTRFQQPARSSTLKLQQRVLFSLIDTEPTHDYVYVKDGSTGAQLAGPYSGVNRGMLWSDWVEATNGEVAIQFVSNTTCDEATCGADAGVPPTCTCPGSARKRGVAIPAYEYRRFESGASPFWTLLRRVGQYYDTETDLFDDGLRSYDPNVGRYFEPDPRVLDPEFIVWNALQGRSVGPYLFAQNNPLRSLPTEDAPQPRVGFPRGTPRSSQPVPGASLGAQPGHDVELIPALARDGASWQTPGTTR</sequence>
<proteinExistence type="predicted"/>
<evidence type="ECO:0000256" key="1">
    <source>
        <dbReference type="SAM" id="MobiDB-lite"/>
    </source>
</evidence>
<dbReference type="PANTHER" id="PTHR32305:SF15">
    <property type="entry name" value="PROTEIN RHSA-RELATED"/>
    <property type="match status" value="1"/>
</dbReference>
<dbReference type="PANTHER" id="PTHR32305">
    <property type="match status" value="1"/>
</dbReference>
<dbReference type="EMBL" id="CP012109">
    <property type="protein sequence ID" value="AKQ66213.1"/>
    <property type="molecule type" value="Genomic_DNA"/>
</dbReference>
<dbReference type="InterPro" id="IPR050708">
    <property type="entry name" value="T6SS_VgrG/RHS"/>
</dbReference>
<feature type="region of interest" description="Disordered" evidence="1">
    <location>
        <begin position="55"/>
        <end position="74"/>
    </location>
</feature>
<organism evidence="2 3">
    <name type="scientific">Pseudomyxococcus hansupus</name>
    <dbReference type="NCBI Taxonomy" id="1297742"/>
    <lineage>
        <taxon>Bacteria</taxon>
        <taxon>Pseudomonadati</taxon>
        <taxon>Myxococcota</taxon>
        <taxon>Myxococcia</taxon>
        <taxon>Myxococcales</taxon>
        <taxon>Cystobacterineae</taxon>
        <taxon>Myxococcaceae</taxon>
        <taxon>Pseudomyxococcus</taxon>
    </lineage>
</organism>
<keyword evidence="3" id="KW-1185">Reference proteome</keyword>
<reference evidence="2 3" key="1">
    <citation type="journal article" date="2016" name="PLoS ONE">
        <title>Complete Genome Sequence and Comparative Genomics of a Novel Myxobacterium Myxococcus hansupus.</title>
        <authorList>
            <person name="Sharma G."/>
            <person name="Narwani T."/>
            <person name="Subramanian S."/>
        </authorList>
    </citation>
    <scope>NUCLEOTIDE SEQUENCE [LARGE SCALE GENOMIC DNA]</scope>
    <source>
        <strain evidence="3">mixupus</strain>
    </source>
</reference>
<dbReference type="PATRIC" id="fig|1297742.4.peg.3153"/>
<dbReference type="Gene3D" id="2.180.10.10">
    <property type="entry name" value="RHS repeat-associated core"/>
    <property type="match status" value="3"/>
</dbReference>
<evidence type="ECO:0000313" key="3">
    <source>
        <dbReference type="Proteomes" id="UP000009026"/>
    </source>
</evidence>
<dbReference type="eggNOG" id="COG3209">
    <property type="taxonomic scope" value="Bacteria"/>
</dbReference>
<feature type="region of interest" description="Disordered" evidence="1">
    <location>
        <begin position="1340"/>
        <end position="1377"/>
    </location>
</feature>
<gene>
    <name evidence="2" type="ORF">A176_003125</name>
</gene>
<evidence type="ECO:0000313" key="2">
    <source>
        <dbReference type="EMBL" id="AKQ66213.1"/>
    </source>
</evidence>
<accession>A0A0H4WX68</accession>
<name>A0A0H4WX68_9BACT</name>